<feature type="transmembrane region" description="Helical" evidence="2">
    <location>
        <begin position="7"/>
        <end position="27"/>
    </location>
</feature>
<gene>
    <name evidence="3" type="ORF">A3A93_06315</name>
</gene>
<dbReference type="Proteomes" id="UP000177141">
    <property type="component" value="Unassembled WGS sequence"/>
</dbReference>
<evidence type="ECO:0000256" key="2">
    <source>
        <dbReference type="SAM" id="Phobius"/>
    </source>
</evidence>
<feature type="region of interest" description="Disordered" evidence="1">
    <location>
        <begin position="234"/>
        <end position="346"/>
    </location>
</feature>
<organism evidence="3 4">
    <name type="scientific">Candidatus Roizmanbacteria bacterium RIFCSPLOWO2_01_FULL_38_12</name>
    <dbReference type="NCBI Taxonomy" id="1802061"/>
    <lineage>
        <taxon>Bacteria</taxon>
        <taxon>Candidatus Roizmaniibacteriota</taxon>
    </lineage>
</organism>
<feature type="transmembrane region" description="Helical" evidence="2">
    <location>
        <begin position="362"/>
        <end position="380"/>
    </location>
</feature>
<sequence length="381" mass="40271">MKGNTQIKLFITFLLFSVGILLFAVGIRRYQVRTKSEAANNIEQACKSTIELKAICDGGLLNNDICQFKATDGQIAVGWNSYKTDGNPEIVNDDSHPSNLGPGLVKMTPNGSDDYTAGGYTQVDVTQDKLYCASWHWGAPGPDDAPRHYSRTLGIDPYGGTDPNSANVVWGNTHTGPARQLRYVPPDVNVDIKTVAKSAKMTVFFKVQCQDCPGNSLIFVDGINLFDEGTGPIVDTPTFTPSPTSSSSDPTNTPTVTSTQTPTPTGSLTPTITSTLTPTATQTPTVTSTPTETPTLTPTQTSIPTLTTTSTPTATDTPTPTPTDTPVPTPTSTPSSTPSATPVPTNTPTPANLTVQGQPPGVTPWIFIFVPVGLLLLGLFL</sequence>
<feature type="compositionally biased region" description="Pro residues" evidence="1">
    <location>
        <begin position="319"/>
        <end position="331"/>
    </location>
</feature>
<proteinExistence type="predicted"/>
<keyword evidence="2" id="KW-1133">Transmembrane helix</keyword>
<dbReference type="AlphaFoldDB" id="A0A1F7IU04"/>
<keyword evidence="2" id="KW-0812">Transmembrane</keyword>
<reference evidence="3 4" key="1">
    <citation type="journal article" date="2016" name="Nat. Commun.">
        <title>Thousands of microbial genomes shed light on interconnected biogeochemical processes in an aquifer system.</title>
        <authorList>
            <person name="Anantharaman K."/>
            <person name="Brown C.T."/>
            <person name="Hug L.A."/>
            <person name="Sharon I."/>
            <person name="Castelle C.J."/>
            <person name="Probst A.J."/>
            <person name="Thomas B.C."/>
            <person name="Singh A."/>
            <person name="Wilkins M.J."/>
            <person name="Karaoz U."/>
            <person name="Brodie E.L."/>
            <person name="Williams K.H."/>
            <person name="Hubbard S.S."/>
            <person name="Banfield J.F."/>
        </authorList>
    </citation>
    <scope>NUCLEOTIDE SEQUENCE [LARGE SCALE GENOMIC DNA]</scope>
</reference>
<feature type="compositionally biased region" description="Low complexity" evidence="1">
    <location>
        <begin position="332"/>
        <end position="346"/>
    </location>
</feature>
<comment type="caution">
    <text evidence="3">The sequence shown here is derived from an EMBL/GenBank/DDBJ whole genome shotgun (WGS) entry which is preliminary data.</text>
</comment>
<dbReference type="EMBL" id="MGAL01000039">
    <property type="protein sequence ID" value="OGK46843.1"/>
    <property type="molecule type" value="Genomic_DNA"/>
</dbReference>
<accession>A0A1F7IU04</accession>
<evidence type="ECO:0000313" key="4">
    <source>
        <dbReference type="Proteomes" id="UP000177141"/>
    </source>
</evidence>
<evidence type="ECO:0000256" key="1">
    <source>
        <dbReference type="SAM" id="MobiDB-lite"/>
    </source>
</evidence>
<feature type="compositionally biased region" description="Low complexity" evidence="1">
    <location>
        <begin position="236"/>
        <end position="318"/>
    </location>
</feature>
<evidence type="ECO:0000313" key="3">
    <source>
        <dbReference type="EMBL" id="OGK46843.1"/>
    </source>
</evidence>
<keyword evidence="2" id="KW-0472">Membrane</keyword>
<dbReference type="STRING" id="1802061.A3A93_06315"/>
<name>A0A1F7IU04_9BACT</name>
<protein>
    <submittedName>
        <fullName evidence="3">Uncharacterized protein</fullName>
    </submittedName>
</protein>